<dbReference type="HOGENOM" id="CLU_073078_1_0_10"/>
<dbReference type="AlphaFoldDB" id="D2QVK0"/>
<keyword evidence="1" id="KW-0805">Transcription regulation</keyword>
<dbReference type="SUPFAM" id="SSF46689">
    <property type="entry name" value="Homeodomain-like"/>
    <property type="match status" value="2"/>
</dbReference>
<evidence type="ECO:0000259" key="4">
    <source>
        <dbReference type="PROSITE" id="PS01124"/>
    </source>
</evidence>
<proteinExistence type="predicted"/>
<keyword evidence="6" id="KW-1185">Reference proteome</keyword>
<keyword evidence="2" id="KW-0238">DNA-binding</keyword>
<dbReference type="PANTHER" id="PTHR46796">
    <property type="entry name" value="HTH-TYPE TRANSCRIPTIONAL ACTIVATOR RHAS-RELATED"/>
    <property type="match status" value="1"/>
</dbReference>
<reference evidence="5 6" key="1">
    <citation type="journal article" date="2010" name="Stand. Genomic Sci.">
        <title>Complete genome sequence of Spirosoma linguale type strain (1).</title>
        <authorList>
            <person name="Lail K."/>
            <person name="Sikorski J."/>
            <person name="Saunders E."/>
            <person name="Lapidus A."/>
            <person name="Glavina Del Rio T."/>
            <person name="Copeland A."/>
            <person name="Tice H."/>
            <person name="Cheng J.-F."/>
            <person name="Lucas S."/>
            <person name="Nolan M."/>
            <person name="Bruce D."/>
            <person name="Goodwin L."/>
            <person name="Pitluck S."/>
            <person name="Ivanova N."/>
            <person name="Mavromatis K."/>
            <person name="Ovchinnikova G."/>
            <person name="Pati A."/>
            <person name="Chen A."/>
            <person name="Palaniappan K."/>
            <person name="Land M."/>
            <person name="Hauser L."/>
            <person name="Chang Y.-J."/>
            <person name="Jeffries C.D."/>
            <person name="Chain P."/>
            <person name="Brettin T."/>
            <person name="Detter J.C."/>
            <person name="Schuetze A."/>
            <person name="Rohde M."/>
            <person name="Tindall B.J."/>
            <person name="Goeker M."/>
            <person name="Bristow J."/>
            <person name="Eisen J.A."/>
            <person name="Markowitz V."/>
            <person name="Hugenholtz P."/>
            <person name="Kyrpides N.C."/>
            <person name="Klenk H.-P."/>
            <person name="Chen F."/>
        </authorList>
    </citation>
    <scope>NUCLEOTIDE SEQUENCE [LARGE SCALE GENOMIC DNA]</scope>
    <source>
        <strain evidence="6">ATCC 33905 / DSM 74 / LMG 10896 / Claus 1</strain>
    </source>
</reference>
<dbReference type="InterPro" id="IPR050204">
    <property type="entry name" value="AraC_XylS_family_regulators"/>
</dbReference>
<feature type="domain" description="HTH araC/xylS-type" evidence="4">
    <location>
        <begin position="167"/>
        <end position="264"/>
    </location>
</feature>
<gene>
    <name evidence="5" type="ordered locus">Slin_6884</name>
</gene>
<evidence type="ECO:0000313" key="6">
    <source>
        <dbReference type="Proteomes" id="UP000002028"/>
    </source>
</evidence>
<dbReference type="Proteomes" id="UP000002028">
    <property type="component" value="Plasmid pSLIN02"/>
</dbReference>
<keyword evidence="3" id="KW-0804">Transcription</keyword>
<keyword evidence="5" id="KW-0614">Plasmid</keyword>
<name>D2QVK0_SPILD</name>
<dbReference type="GO" id="GO:0003700">
    <property type="term" value="F:DNA-binding transcription factor activity"/>
    <property type="evidence" value="ECO:0007669"/>
    <property type="project" value="InterPro"/>
</dbReference>
<dbReference type="SMART" id="SM00342">
    <property type="entry name" value="HTH_ARAC"/>
    <property type="match status" value="1"/>
</dbReference>
<organism evidence="5 6">
    <name type="scientific">Spirosoma linguale (strain ATCC 33905 / DSM 74 / LMG 10896 / Claus 1)</name>
    <dbReference type="NCBI Taxonomy" id="504472"/>
    <lineage>
        <taxon>Bacteria</taxon>
        <taxon>Pseudomonadati</taxon>
        <taxon>Bacteroidota</taxon>
        <taxon>Cytophagia</taxon>
        <taxon>Cytophagales</taxon>
        <taxon>Cytophagaceae</taxon>
        <taxon>Spirosoma</taxon>
    </lineage>
</organism>
<protein>
    <submittedName>
        <fullName evidence="5">Transcriptional regulator, AraC family</fullName>
    </submittedName>
</protein>
<dbReference type="GO" id="GO:0043565">
    <property type="term" value="F:sequence-specific DNA binding"/>
    <property type="evidence" value="ECO:0007669"/>
    <property type="project" value="InterPro"/>
</dbReference>
<dbReference type="InterPro" id="IPR018060">
    <property type="entry name" value="HTH_AraC"/>
</dbReference>
<dbReference type="Pfam" id="PF12833">
    <property type="entry name" value="HTH_18"/>
    <property type="match status" value="1"/>
</dbReference>
<dbReference type="PANTHER" id="PTHR46796:SF2">
    <property type="entry name" value="TRANSCRIPTIONAL REGULATORY PROTEIN"/>
    <property type="match status" value="1"/>
</dbReference>
<evidence type="ECO:0000256" key="2">
    <source>
        <dbReference type="ARBA" id="ARBA00023125"/>
    </source>
</evidence>
<evidence type="ECO:0000256" key="3">
    <source>
        <dbReference type="ARBA" id="ARBA00023163"/>
    </source>
</evidence>
<dbReference type="KEGG" id="sli:Slin_6884"/>
<sequence>MNGLFCSPFSCFCRIIQKRFVVPASSPLLFLSDGFAFYRGNLSSVSQHQHHAVELVISEGPCEFWNGPERLHRGRVALLGADVPHRFVGNGWQCFVYVEPESRLGWHLAQYLNGQPVVSLLDQLVVDLSVAEATTTDELALLFNQLMPKLIPDAAPALAVSVDERIDSVLDYVKTHIDDPLPLGQLTEVACLSEGRLMHLFKEQVGIPIRKYVLWNRLQVSVQHVLQGQNLTQAAHSGGFADSAHFSRTFSEMFGIRPSDVLLK</sequence>
<dbReference type="InterPro" id="IPR009057">
    <property type="entry name" value="Homeodomain-like_sf"/>
</dbReference>
<dbReference type="EMBL" id="CP001771">
    <property type="protein sequence ID" value="ADB42832.1"/>
    <property type="molecule type" value="Genomic_DNA"/>
</dbReference>
<dbReference type="PROSITE" id="PS01124">
    <property type="entry name" value="HTH_ARAC_FAMILY_2"/>
    <property type="match status" value="1"/>
</dbReference>
<evidence type="ECO:0000256" key="1">
    <source>
        <dbReference type="ARBA" id="ARBA00023015"/>
    </source>
</evidence>
<evidence type="ECO:0000313" key="5">
    <source>
        <dbReference type="EMBL" id="ADB42832.1"/>
    </source>
</evidence>
<accession>D2QVK0</accession>
<dbReference type="Gene3D" id="1.10.10.60">
    <property type="entry name" value="Homeodomain-like"/>
    <property type="match status" value="1"/>
</dbReference>
<geneLocation type="plasmid" evidence="5 6">
    <name>pSLIN02</name>
</geneLocation>